<feature type="compositionally biased region" description="Basic residues" evidence="2">
    <location>
        <begin position="196"/>
        <end position="206"/>
    </location>
</feature>
<feature type="domain" description="Yeast cell wall synthesis Kre9/Knh1-like N-terminal" evidence="4">
    <location>
        <begin position="29"/>
        <end position="125"/>
    </location>
</feature>
<evidence type="ECO:0000256" key="2">
    <source>
        <dbReference type="SAM" id="MobiDB-lite"/>
    </source>
</evidence>
<comment type="caution">
    <text evidence="5">The sequence shown here is derived from an EMBL/GenBank/DDBJ whole genome shotgun (WGS) entry which is preliminary data.</text>
</comment>
<protein>
    <recommendedName>
        <fullName evidence="4">Yeast cell wall synthesis Kre9/Knh1-like N-terminal domain-containing protein</fullName>
    </recommendedName>
</protein>
<feature type="signal peptide" evidence="3">
    <location>
        <begin position="1"/>
        <end position="23"/>
    </location>
</feature>
<feature type="region of interest" description="Disordered" evidence="2">
    <location>
        <begin position="134"/>
        <end position="206"/>
    </location>
</feature>
<feature type="compositionally biased region" description="Low complexity" evidence="2">
    <location>
        <begin position="137"/>
        <end position="188"/>
    </location>
</feature>
<evidence type="ECO:0000256" key="1">
    <source>
        <dbReference type="ARBA" id="ARBA00022729"/>
    </source>
</evidence>
<evidence type="ECO:0000313" key="5">
    <source>
        <dbReference type="EMBL" id="KAJ1925656.1"/>
    </source>
</evidence>
<dbReference type="PANTHER" id="PTHR40633">
    <property type="entry name" value="MATRIX PROTEIN, PUTATIVE (AFU_ORTHOLOGUE AFUA_8G05410)-RELATED"/>
    <property type="match status" value="1"/>
</dbReference>
<keyword evidence="6" id="KW-1185">Reference proteome</keyword>
<name>A0A9W8A891_9FUNG</name>
<accession>A0A9W8A891</accession>
<dbReference type="Pfam" id="PF10342">
    <property type="entry name" value="Kre9_KNH"/>
    <property type="match status" value="1"/>
</dbReference>
<dbReference type="Proteomes" id="UP001150569">
    <property type="component" value="Unassembled WGS sequence"/>
</dbReference>
<dbReference type="AlphaFoldDB" id="A0A9W8A891"/>
<dbReference type="EMBL" id="JANBPT010000214">
    <property type="protein sequence ID" value="KAJ1925656.1"/>
    <property type="molecule type" value="Genomic_DNA"/>
</dbReference>
<reference evidence="5" key="1">
    <citation type="submission" date="2022-07" db="EMBL/GenBank/DDBJ databases">
        <title>Phylogenomic reconstructions and comparative analyses of Kickxellomycotina fungi.</title>
        <authorList>
            <person name="Reynolds N.K."/>
            <person name="Stajich J.E."/>
            <person name="Barry K."/>
            <person name="Grigoriev I.V."/>
            <person name="Crous P."/>
            <person name="Smith M.E."/>
        </authorList>
    </citation>
    <scope>NUCLEOTIDE SEQUENCE</scope>
    <source>
        <strain evidence="5">RSA 861</strain>
    </source>
</reference>
<dbReference type="InterPro" id="IPR018466">
    <property type="entry name" value="Kre9/Knh1-like_N"/>
</dbReference>
<feature type="chain" id="PRO_5040774441" description="Yeast cell wall synthesis Kre9/Knh1-like N-terminal domain-containing protein" evidence="3">
    <location>
        <begin position="24"/>
        <end position="206"/>
    </location>
</feature>
<evidence type="ECO:0000259" key="4">
    <source>
        <dbReference type="Pfam" id="PF10342"/>
    </source>
</evidence>
<organism evidence="5 6">
    <name type="scientific">Tieghemiomyces parasiticus</name>
    <dbReference type="NCBI Taxonomy" id="78921"/>
    <lineage>
        <taxon>Eukaryota</taxon>
        <taxon>Fungi</taxon>
        <taxon>Fungi incertae sedis</taxon>
        <taxon>Zoopagomycota</taxon>
        <taxon>Kickxellomycotina</taxon>
        <taxon>Dimargaritomycetes</taxon>
        <taxon>Dimargaritales</taxon>
        <taxon>Dimargaritaceae</taxon>
        <taxon>Tieghemiomyces</taxon>
    </lineage>
</organism>
<gene>
    <name evidence="5" type="ORF">IWQ60_004438</name>
</gene>
<dbReference type="OrthoDB" id="2432613at2759"/>
<dbReference type="InterPro" id="IPR052982">
    <property type="entry name" value="SRP1/TIP1-like"/>
</dbReference>
<evidence type="ECO:0000313" key="6">
    <source>
        <dbReference type="Proteomes" id="UP001150569"/>
    </source>
</evidence>
<evidence type="ECO:0000256" key="3">
    <source>
        <dbReference type="SAM" id="SignalP"/>
    </source>
</evidence>
<keyword evidence="1 3" id="KW-0732">Signal</keyword>
<sequence>MRSFRILSSAALLAAALISQASAYFYTTTPVTDQSWTPGTQYTVTWIPQPADGEAVPAPSDTYIVKLRTGGNFDMETVTQLTPSPLSVGTTTFSFTLPGNLNPGAYFLEYTSSNGLANWTGRFTVGGSTNWYPELPATETSTTVPTSEPTTSVTPTVSASESASDSAATTTTVSATVSASYSVSAPSSDPTPPPKCRSRRHKNIKL</sequence>
<dbReference type="PANTHER" id="PTHR40633:SF1">
    <property type="entry name" value="GPI ANCHORED SERINE-THREONINE RICH PROTEIN (AFU_ORTHOLOGUE AFUA_1G03630)"/>
    <property type="match status" value="1"/>
</dbReference>
<proteinExistence type="predicted"/>